<dbReference type="Proteomes" id="UP000006050">
    <property type="component" value="Chromosome"/>
</dbReference>
<sequence>MSYNFRYSEEAEIDIFDSYLFYERKKLGLGEDFLVELEYAKRAILISPFTYRVVFKNKVRVFIIQRFPYSLYYIINGSNVDVISVFNTNQNPTKWKERLG</sequence>
<dbReference type="eggNOG" id="COG3668">
    <property type="taxonomic scope" value="Bacteria"/>
</dbReference>
<organism evidence="1 2">
    <name type="scientific">Belliella baltica (strain DSM 15883 / CIP 108006 / LMG 21964 / BA134)</name>
    <dbReference type="NCBI Taxonomy" id="866536"/>
    <lineage>
        <taxon>Bacteria</taxon>
        <taxon>Pseudomonadati</taxon>
        <taxon>Bacteroidota</taxon>
        <taxon>Cytophagia</taxon>
        <taxon>Cytophagales</taxon>
        <taxon>Cyclobacteriaceae</taxon>
        <taxon>Belliella</taxon>
    </lineage>
</organism>
<evidence type="ECO:0000313" key="1">
    <source>
        <dbReference type="EMBL" id="AFL82731.1"/>
    </source>
</evidence>
<dbReference type="InterPro" id="IPR035093">
    <property type="entry name" value="RelE/ParE_toxin_dom_sf"/>
</dbReference>
<evidence type="ECO:0008006" key="3">
    <source>
        <dbReference type="Google" id="ProtNLM"/>
    </source>
</evidence>
<proteinExistence type="predicted"/>
<reference evidence="2" key="1">
    <citation type="submission" date="2012-06" db="EMBL/GenBank/DDBJ databases">
        <title>The complete genome of Belliella baltica DSM 15883.</title>
        <authorList>
            <person name="Lucas S."/>
            <person name="Copeland A."/>
            <person name="Lapidus A."/>
            <person name="Goodwin L."/>
            <person name="Pitluck S."/>
            <person name="Peters L."/>
            <person name="Mikhailova N."/>
            <person name="Davenport K."/>
            <person name="Kyrpides N."/>
            <person name="Mavromatis K."/>
            <person name="Pagani I."/>
            <person name="Ivanova N."/>
            <person name="Ovchinnikova G."/>
            <person name="Zeytun A."/>
            <person name="Detter J.C."/>
            <person name="Han C."/>
            <person name="Land M."/>
            <person name="Hauser L."/>
            <person name="Markowitz V."/>
            <person name="Cheng J.-F."/>
            <person name="Hugenholtz P."/>
            <person name="Woyke T."/>
            <person name="Wu D."/>
            <person name="Tindall B."/>
            <person name="Pomrenke H."/>
            <person name="Brambilla E."/>
            <person name="Klenk H.-P."/>
            <person name="Eisen J.A."/>
        </authorList>
    </citation>
    <scope>NUCLEOTIDE SEQUENCE [LARGE SCALE GENOMIC DNA]</scope>
    <source>
        <strain evidence="2">DSM 15883 / CIP 108006 / LMG 21964 / BA134</strain>
    </source>
</reference>
<evidence type="ECO:0000313" key="2">
    <source>
        <dbReference type="Proteomes" id="UP000006050"/>
    </source>
</evidence>
<keyword evidence="2" id="KW-1185">Reference proteome</keyword>
<name>I3Z0G3_BELBD</name>
<dbReference type="KEGG" id="bbd:Belba_0059"/>
<dbReference type="AlphaFoldDB" id="I3Z0G3"/>
<accession>I3Z0G3</accession>
<protein>
    <recommendedName>
        <fullName evidence="3">Plasmid stabilization system protein</fullName>
    </recommendedName>
</protein>
<dbReference type="EMBL" id="CP003281">
    <property type="protein sequence ID" value="AFL82731.1"/>
    <property type="molecule type" value="Genomic_DNA"/>
</dbReference>
<gene>
    <name evidence="1" type="ordered locus">Belba_0059</name>
</gene>
<dbReference type="HOGENOM" id="CLU_147162_7_0_10"/>
<dbReference type="Gene3D" id="3.30.2310.20">
    <property type="entry name" value="RelE-like"/>
    <property type="match status" value="1"/>
</dbReference>
<dbReference type="OrthoDB" id="595476at2"/>
<dbReference type="STRING" id="866536.Belba_0059"/>
<dbReference type="RefSeq" id="WP_014770748.1">
    <property type="nucleotide sequence ID" value="NC_018010.1"/>
</dbReference>